<protein>
    <submittedName>
        <fullName evidence="8">Membrane fusion protein (Multidrug efflux system)</fullName>
    </submittedName>
</protein>
<reference evidence="8 9" key="1">
    <citation type="submission" date="2018-05" db="EMBL/GenBank/DDBJ databases">
        <title>Genomic Encyclopedia of Type Strains, Phase IV (KMG-IV): sequencing the most valuable type-strain genomes for metagenomic binning, comparative biology and taxonomic classification.</title>
        <authorList>
            <person name="Goeker M."/>
        </authorList>
    </citation>
    <scope>NUCLEOTIDE SEQUENCE [LARGE SCALE GENOMIC DNA]</scope>
    <source>
        <strain evidence="8 9">DSM 28579</strain>
    </source>
</reference>
<dbReference type="InterPro" id="IPR050739">
    <property type="entry name" value="MFP"/>
</dbReference>
<evidence type="ECO:0000256" key="5">
    <source>
        <dbReference type="SAM" id="Phobius"/>
    </source>
</evidence>
<comment type="subcellular location">
    <subcellularLocation>
        <location evidence="1">Membrane</location>
        <topology evidence="1">Single-pass membrane protein</topology>
    </subcellularLocation>
</comment>
<organism evidence="8 9">
    <name type="scientific">Balneicella halophila</name>
    <dbReference type="NCBI Taxonomy" id="1537566"/>
    <lineage>
        <taxon>Bacteria</taxon>
        <taxon>Pseudomonadati</taxon>
        <taxon>Bacteroidota</taxon>
        <taxon>Bacteroidia</taxon>
        <taxon>Bacteroidales</taxon>
        <taxon>Balneicellaceae</taxon>
        <taxon>Balneicella</taxon>
    </lineage>
</organism>
<gene>
    <name evidence="8" type="ORF">C7377_1853</name>
</gene>
<dbReference type="SUPFAM" id="SSF111369">
    <property type="entry name" value="HlyD-like secretion proteins"/>
    <property type="match status" value="3"/>
</dbReference>
<dbReference type="AlphaFoldDB" id="A0A7L4UMA5"/>
<dbReference type="InterPro" id="IPR058624">
    <property type="entry name" value="MdtA-like_HH"/>
</dbReference>
<feature type="domain" description="Multidrug resistance protein MdtA-like alpha-helical hairpin" evidence="6">
    <location>
        <begin position="131"/>
        <end position="224"/>
    </location>
</feature>
<sequence length="355" mass="39223">MSDNNSKTEKKAGKNKKTVFFINLLIFLVALVALIFVLKHYFHIGDKNFTNDAQVEAYINPINTRVSAYIKEIRFEENQRVKKGDTLVILDDSEIKAKVLQAEAAYLSALAGEKTAKSTINTVANNTSIIEANIAGAKSNLENSERDLNRFAALLKDEAVTQQQYDGIKTKYDAAKAQYNALLGQRKSVDYSLREMDGRIEMSQAGIKQAEAALDLAKLNLSYTVITAPYDGFMGRRKVNEGQLLNPSQQVASIVTDDKKWVIANFRETQMEDIVAGKAITIEVDALGGKAFKGKVSSISAATGSKLSTIPVDNSTGNFVKVQQRIPVRIDFTEENSDEDLNRLRVGMNVNIIVE</sequence>
<name>A0A7L4UMA5_BALHA</name>
<dbReference type="PANTHER" id="PTHR30386">
    <property type="entry name" value="MEMBRANE FUSION SUBUNIT OF EMRAB-TOLC MULTIDRUG EFFLUX PUMP"/>
    <property type="match status" value="1"/>
</dbReference>
<evidence type="ECO:0000313" key="9">
    <source>
        <dbReference type="Proteomes" id="UP000251835"/>
    </source>
</evidence>
<evidence type="ECO:0000259" key="7">
    <source>
        <dbReference type="Pfam" id="PF25917"/>
    </source>
</evidence>
<keyword evidence="4 5" id="KW-0472">Membrane</keyword>
<dbReference type="Pfam" id="PF25917">
    <property type="entry name" value="BSH_RND"/>
    <property type="match status" value="1"/>
</dbReference>
<evidence type="ECO:0000313" key="8">
    <source>
        <dbReference type="EMBL" id="PVX49306.1"/>
    </source>
</evidence>
<dbReference type="GO" id="GO:0016020">
    <property type="term" value="C:membrane"/>
    <property type="evidence" value="ECO:0007669"/>
    <property type="project" value="UniProtKB-SubCell"/>
</dbReference>
<dbReference type="Gene3D" id="1.10.287.470">
    <property type="entry name" value="Helix hairpin bin"/>
    <property type="match status" value="1"/>
</dbReference>
<evidence type="ECO:0000259" key="6">
    <source>
        <dbReference type="Pfam" id="PF25876"/>
    </source>
</evidence>
<dbReference type="OrthoDB" id="9811754at2"/>
<comment type="caution">
    <text evidence="8">The sequence shown here is derived from an EMBL/GenBank/DDBJ whole genome shotgun (WGS) entry which is preliminary data.</text>
</comment>
<dbReference type="PANTHER" id="PTHR30386:SF26">
    <property type="entry name" value="TRANSPORT PROTEIN COMB"/>
    <property type="match status" value="1"/>
</dbReference>
<dbReference type="Gene3D" id="2.40.30.170">
    <property type="match status" value="1"/>
</dbReference>
<dbReference type="Gene3D" id="2.40.50.100">
    <property type="match status" value="1"/>
</dbReference>
<accession>A0A7L4UMA5</accession>
<proteinExistence type="predicted"/>
<dbReference type="Proteomes" id="UP000251835">
    <property type="component" value="Unassembled WGS sequence"/>
</dbReference>
<dbReference type="EMBL" id="QENZ01000007">
    <property type="protein sequence ID" value="PVX49306.1"/>
    <property type="molecule type" value="Genomic_DNA"/>
</dbReference>
<evidence type="ECO:0000256" key="1">
    <source>
        <dbReference type="ARBA" id="ARBA00004167"/>
    </source>
</evidence>
<dbReference type="GO" id="GO:0055085">
    <property type="term" value="P:transmembrane transport"/>
    <property type="evidence" value="ECO:0007669"/>
    <property type="project" value="InterPro"/>
</dbReference>
<keyword evidence="9" id="KW-1185">Reference proteome</keyword>
<dbReference type="PRINTS" id="PR01490">
    <property type="entry name" value="RTXTOXIND"/>
</dbReference>
<evidence type="ECO:0000256" key="3">
    <source>
        <dbReference type="ARBA" id="ARBA00022989"/>
    </source>
</evidence>
<evidence type="ECO:0000256" key="4">
    <source>
        <dbReference type="ARBA" id="ARBA00023136"/>
    </source>
</evidence>
<evidence type="ECO:0000256" key="2">
    <source>
        <dbReference type="ARBA" id="ARBA00022692"/>
    </source>
</evidence>
<keyword evidence="3 5" id="KW-1133">Transmembrane helix</keyword>
<feature type="transmembrane region" description="Helical" evidence="5">
    <location>
        <begin position="20"/>
        <end position="42"/>
    </location>
</feature>
<keyword evidence="2 5" id="KW-0812">Transmembrane</keyword>
<dbReference type="Pfam" id="PF25876">
    <property type="entry name" value="HH_MFP_RND"/>
    <property type="match status" value="1"/>
</dbReference>
<dbReference type="InterPro" id="IPR058625">
    <property type="entry name" value="MdtA-like_BSH"/>
</dbReference>
<dbReference type="RefSeq" id="WP_116497052.1">
    <property type="nucleotide sequence ID" value="NZ_QENZ01000007.1"/>
</dbReference>
<feature type="domain" description="Multidrug resistance protein MdtA-like barrel-sandwich hybrid" evidence="7">
    <location>
        <begin position="62"/>
        <end position="256"/>
    </location>
</feature>